<proteinExistence type="predicted"/>
<dbReference type="AlphaFoldDB" id="A0A2N3YFH9"/>
<name>A0A2N3YFH9_9MICO</name>
<protein>
    <submittedName>
        <fullName evidence="2">Carboxymethylenebutenolidase</fullName>
    </submittedName>
</protein>
<dbReference type="GO" id="GO:0016787">
    <property type="term" value="F:hydrolase activity"/>
    <property type="evidence" value="ECO:0007669"/>
    <property type="project" value="InterPro"/>
</dbReference>
<dbReference type="InterPro" id="IPR029058">
    <property type="entry name" value="AB_hydrolase_fold"/>
</dbReference>
<accession>A0A2N3YFH9</accession>
<dbReference type="OrthoDB" id="3208682at2"/>
<dbReference type="InterPro" id="IPR051049">
    <property type="entry name" value="Dienelactone_hydrolase-like"/>
</dbReference>
<organism evidence="2 3">
    <name type="scientific">Phycicoccus duodecadis</name>
    <dbReference type="NCBI Taxonomy" id="173053"/>
    <lineage>
        <taxon>Bacteria</taxon>
        <taxon>Bacillati</taxon>
        <taxon>Actinomycetota</taxon>
        <taxon>Actinomycetes</taxon>
        <taxon>Micrococcales</taxon>
        <taxon>Intrasporangiaceae</taxon>
        <taxon>Phycicoccus</taxon>
    </lineage>
</organism>
<dbReference type="PANTHER" id="PTHR46623:SF10">
    <property type="entry name" value="CARBOXYMETHYLENEBUTENOLIDASE HOMOLOG"/>
    <property type="match status" value="1"/>
</dbReference>
<dbReference type="RefSeq" id="WP_101394297.1">
    <property type="nucleotide sequence ID" value="NZ_PJNE01000001.1"/>
</dbReference>
<feature type="domain" description="Dienelactone hydrolase" evidence="1">
    <location>
        <begin position="18"/>
        <end position="247"/>
    </location>
</feature>
<dbReference type="Gene3D" id="3.40.50.1820">
    <property type="entry name" value="alpha/beta hydrolase"/>
    <property type="match status" value="1"/>
</dbReference>
<sequence length="249" mass="26171">MSDLHLIDVPVPGGTAEAHVSRPPSGHGPGVLFFMDAIGLRPQIAAMCDRIASWGYVVMAPNVFHRDGDVATLMPTGDLRTPEGREAFMGPAMSRVQALTADLAVPDIAAYVAALRGLDGVDDGPFGTTGYCMGARLSMRAATAHPDDVAACGGFHGGGLVTDTPDSPHLGLAAARAEFVLGHADHDRSMPPEAVTTLAEAFAAHDLTALNEIFPDAPHGYTMADTSMYQEAGAERHYRELQALLDRAL</sequence>
<comment type="caution">
    <text evidence="2">The sequence shown here is derived from an EMBL/GenBank/DDBJ whole genome shotgun (WGS) entry which is preliminary data.</text>
</comment>
<reference evidence="2 3" key="1">
    <citation type="submission" date="2017-12" db="EMBL/GenBank/DDBJ databases">
        <title>Sequencing the genomes of 1000 Actinobacteria strains.</title>
        <authorList>
            <person name="Klenk H.-P."/>
        </authorList>
    </citation>
    <scope>NUCLEOTIDE SEQUENCE [LARGE SCALE GENOMIC DNA]</scope>
    <source>
        <strain evidence="2 3">DSM 12806</strain>
    </source>
</reference>
<dbReference type="EMBL" id="PJNE01000001">
    <property type="protein sequence ID" value="PKW25601.1"/>
    <property type="molecule type" value="Genomic_DNA"/>
</dbReference>
<evidence type="ECO:0000313" key="3">
    <source>
        <dbReference type="Proteomes" id="UP000233781"/>
    </source>
</evidence>
<dbReference type="Pfam" id="PF01738">
    <property type="entry name" value="DLH"/>
    <property type="match status" value="1"/>
</dbReference>
<dbReference type="PANTHER" id="PTHR46623">
    <property type="entry name" value="CARBOXYMETHYLENEBUTENOLIDASE-RELATED"/>
    <property type="match status" value="1"/>
</dbReference>
<evidence type="ECO:0000259" key="1">
    <source>
        <dbReference type="Pfam" id="PF01738"/>
    </source>
</evidence>
<gene>
    <name evidence="2" type="ORF">ATL31_0398</name>
</gene>
<dbReference type="InterPro" id="IPR002925">
    <property type="entry name" value="Dienelactn_hydro"/>
</dbReference>
<keyword evidence="3" id="KW-1185">Reference proteome</keyword>
<evidence type="ECO:0000313" key="2">
    <source>
        <dbReference type="EMBL" id="PKW25601.1"/>
    </source>
</evidence>
<dbReference type="Proteomes" id="UP000233781">
    <property type="component" value="Unassembled WGS sequence"/>
</dbReference>
<dbReference type="SUPFAM" id="SSF53474">
    <property type="entry name" value="alpha/beta-Hydrolases"/>
    <property type="match status" value="1"/>
</dbReference>